<name>A0A232EG68_9HYME</name>
<dbReference type="InterPro" id="IPR036875">
    <property type="entry name" value="Znf_CCHC_sf"/>
</dbReference>
<dbReference type="AlphaFoldDB" id="A0A232EG68"/>
<dbReference type="SUPFAM" id="SSF57756">
    <property type="entry name" value="Retrovirus zinc finger-like domains"/>
    <property type="match status" value="1"/>
</dbReference>
<evidence type="ECO:0000313" key="5">
    <source>
        <dbReference type="Proteomes" id="UP000215335"/>
    </source>
</evidence>
<dbReference type="GO" id="GO:0008270">
    <property type="term" value="F:zinc ion binding"/>
    <property type="evidence" value="ECO:0007669"/>
    <property type="project" value="UniProtKB-KW"/>
</dbReference>
<feature type="domain" description="CCHC-type" evidence="3">
    <location>
        <begin position="199"/>
        <end position="214"/>
    </location>
</feature>
<dbReference type="PROSITE" id="PS50158">
    <property type="entry name" value="ZF_CCHC"/>
    <property type="match status" value="1"/>
</dbReference>
<sequence length="397" mass="44668">MRPSASGNGGHDNLNSQSATQALVKKTYANAMSPKKEEAIIIDSIEGLTNDDYLDGLESVIAIENVRFVSKISGKRVCVFLNSKSVVEQLDGQKIKVKEHTLPIRPLIEKNKRVVLSNVYPMIPHELLIDLLKQSGITPVSQMQYIRAGLNKQGRSHVLSFRRQIYVKEEDISRIPENLQVNYDNTPYWVYLSTDSTNCFLCKQTDHVAKQCPEHIASQADNPNHMTIVENSAAQLDSSHSNDSLIQPLSNSNKLKRPSPSTVSSETSTDNQPNNSNTRIDYPEITKTNTENLSNIFKTPRRPTKLPRTDNNTTEANDSDDDLLTLQRVIEESPEINVLNYQQFNKFLTKSYGQTNTVEIALEYTNDIEGLVSMINKVSPSLSGKLKSRCYRLKKKL</sequence>
<dbReference type="Proteomes" id="UP000215335">
    <property type="component" value="Unassembled WGS sequence"/>
</dbReference>
<accession>A0A232EG68</accession>
<dbReference type="SMART" id="SM00343">
    <property type="entry name" value="ZnF_C2HC"/>
    <property type="match status" value="1"/>
</dbReference>
<proteinExistence type="predicted"/>
<dbReference type="OrthoDB" id="7701518at2759"/>
<feature type="region of interest" description="Disordered" evidence="2">
    <location>
        <begin position="235"/>
        <end position="319"/>
    </location>
</feature>
<keyword evidence="1" id="KW-0863">Zinc-finger</keyword>
<feature type="compositionally biased region" description="Polar residues" evidence="2">
    <location>
        <begin position="235"/>
        <end position="253"/>
    </location>
</feature>
<dbReference type="EMBL" id="NNAY01004844">
    <property type="protein sequence ID" value="OXU17350.1"/>
    <property type="molecule type" value="Genomic_DNA"/>
</dbReference>
<gene>
    <name evidence="4" type="ORF">TSAR_003915</name>
</gene>
<feature type="compositionally biased region" description="Polar residues" evidence="2">
    <location>
        <begin position="286"/>
        <end position="297"/>
    </location>
</feature>
<evidence type="ECO:0000256" key="2">
    <source>
        <dbReference type="SAM" id="MobiDB-lite"/>
    </source>
</evidence>
<comment type="caution">
    <text evidence="4">The sequence shown here is derived from an EMBL/GenBank/DDBJ whole genome shotgun (WGS) entry which is preliminary data.</text>
</comment>
<feature type="compositionally biased region" description="Low complexity" evidence="2">
    <location>
        <begin position="258"/>
        <end position="269"/>
    </location>
</feature>
<dbReference type="STRING" id="543379.A0A232EG68"/>
<evidence type="ECO:0000313" key="4">
    <source>
        <dbReference type="EMBL" id="OXU17350.1"/>
    </source>
</evidence>
<keyword evidence="1" id="KW-0862">Zinc</keyword>
<evidence type="ECO:0000259" key="3">
    <source>
        <dbReference type="PROSITE" id="PS50158"/>
    </source>
</evidence>
<keyword evidence="5" id="KW-1185">Reference proteome</keyword>
<feature type="compositionally biased region" description="Polar residues" evidence="2">
    <location>
        <begin position="270"/>
        <end position="279"/>
    </location>
</feature>
<organism evidence="4 5">
    <name type="scientific">Trichomalopsis sarcophagae</name>
    <dbReference type="NCBI Taxonomy" id="543379"/>
    <lineage>
        <taxon>Eukaryota</taxon>
        <taxon>Metazoa</taxon>
        <taxon>Ecdysozoa</taxon>
        <taxon>Arthropoda</taxon>
        <taxon>Hexapoda</taxon>
        <taxon>Insecta</taxon>
        <taxon>Pterygota</taxon>
        <taxon>Neoptera</taxon>
        <taxon>Endopterygota</taxon>
        <taxon>Hymenoptera</taxon>
        <taxon>Apocrita</taxon>
        <taxon>Proctotrupomorpha</taxon>
        <taxon>Chalcidoidea</taxon>
        <taxon>Pteromalidae</taxon>
        <taxon>Pteromalinae</taxon>
        <taxon>Trichomalopsis</taxon>
    </lineage>
</organism>
<dbReference type="InterPro" id="IPR001878">
    <property type="entry name" value="Znf_CCHC"/>
</dbReference>
<keyword evidence="1" id="KW-0479">Metal-binding</keyword>
<evidence type="ECO:0000256" key="1">
    <source>
        <dbReference type="PROSITE-ProRule" id="PRU00047"/>
    </source>
</evidence>
<dbReference type="GO" id="GO:0003676">
    <property type="term" value="F:nucleic acid binding"/>
    <property type="evidence" value="ECO:0007669"/>
    <property type="project" value="InterPro"/>
</dbReference>
<reference evidence="4 5" key="1">
    <citation type="journal article" date="2017" name="Curr. Biol.">
        <title>The Evolution of Venom by Co-option of Single-Copy Genes.</title>
        <authorList>
            <person name="Martinson E.O."/>
            <person name="Mrinalini"/>
            <person name="Kelkar Y.D."/>
            <person name="Chang C.H."/>
            <person name="Werren J.H."/>
        </authorList>
    </citation>
    <scope>NUCLEOTIDE SEQUENCE [LARGE SCALE GENOMIC DNA]</scope>
    <source>
        <strain evidence="4 5">Alberta</strain>
        <tissue evidence="4">Whole body</tissue>
    </source>
</reference>
<protein>
    <recommendedName>
        <fullName evidence="3">CCHC-type domain-containing protein</fullName>
    </recommendedName>
</protein>